<protein>
    <submittedName>
        <fullName evidence="2">Uncharacterized protein</fullName>
    </submittedName>
</protein>
<keyword evidence="3" id="KW-1185">Reference proteome</keyword>
<dbReference type="EMBL" id="CP144699">
    <property type="protein sequence ID" value="WVZ18745.1"/>
    <property type="molecule type" value="Genomic_DNA"/>
</dbReference>
<evidence type="ECO:0000313" key="2">
    <source>
        <dbReference type="EMBL" id="WVZ18745.1"/>
    </source>
</evidence>
<reference evidence="2 3" key="1">
    <citation type="journal article" date="2023" name="Life. Sci Alliance">
        <title>Evolutionary insights into 3D genome organization and epigenetic landscape of Vigna mungo.</title>
        <authorList>
            <person name="Junaid A."/>
            <person name="Singh B."/>
            <person name="Bhatia S."/>
        </authorList>
    </citation>
    <scope>NUCLEOTIDE SEQUENCE [LARGE SCALE GENOMIC DNA]</scope>
    <source>
        <strain evidence="2">Urdbean</strain>
    </source>
</reference>
<gene>
    <name evidence="2" type="ORF">V8G54_006067</name>
</gene>
<proteinExistence type="predicted"/>
<evidence type="ECO:0000256" key="1">
    <source>
        <dbReference type="SAM" id="MobiDB-lite"/>
    </source>
</evidence>
<dbReference type="AlphaFoldDB" id="A0AAQ3P0G3"/>
<accession>A0AAQ3P0G3</accession>
<evidence type="ECO:0000313" key="3">
    <source>
        <dbReference type="Proteomes" id="UP001374535"/>
    </source>
</evidence>
<organism evidence="2 3">
    <name type="scientific">Vigna mungo</name>
    <name type="common">Black gram</name>
    <name type="synonym">Phaseolus mungo</name>
    <dbReference type="NCBI Taxonomy" id="3915"/>
    <lineage>
        <taxon>Eukaryota</taxon>
        <taxon>Viridiplantae</taxon>
        <taxon>Streptophyta</taxon>
        <taxon>Embryophyta</taxon>
        <taxon>Tracheophyta</taxon>
        <taxon>Spermatophyta</taxon>
        <taxon>Magnoliopsida</taxon>
        <taxon>eudicotyledons</taxon>
        <taxon>Gunneridae</taxon>
        <taxon>Pentapetalae</taxon>
        <taxon>rosids</taxon>
        <taxon>fabids</taxon>
        <taxon>Fabales</taxon>
        <taxon>Fabaceae</taxon>
        <taxon>Papilionoideae</taxon>
        <taxon>50 kb inversion clade</taxon>
        <taxon>NPAAA clade</taxon>
        <taxon>indigoferoid/millettioid clade</taxon>
        <taxon>Phaseoleae</taxon>
        <taxon>Vigna</taxon>
    </lineage>
</organism>
<name>A0AAQ3P0G3_VIGMU</name>
<sequence length="114" mass="12285">MPLRLPAATNGSNHTPNGHHEPIARHVHGVTGAASCHRKLHPKASRAPSLPTETITGVGFLAGATSNTTAALQQHQHRYGFWSLGSVGDFLADGKLMKELERMRDEFPSRGRDG</sequence>
<feature type="region of interest" description="Disordered" evidence="1">
    <location>
        <begin position="1"/>
        <end position="21"/>
    </location>
</feature>
<dbReference type="Proteomes" id="UP001374535">
    <property type="component" value="Chromosome 2"/>
</dbReference>